<evidence type="ECO:0000313" key="3">
    <source>
        <dbReference type="Proteomes" id="UP000028582"/>
    </source>
</evidence>
<organism evidence="2 3">
    <name type="scientific">Phytophthora nicotianae P1976</name>
    <dbReference type="NCBI Taxonomy" id="1317066"/>
    <lineage>
        <taxon>Eukaryota</taxon>
        <taxon>Sar</taxon>
        <taxon>Stramenopiles</taxon>
        <taxon>Oomycota</taxon>
        <taxon>Peronosporomycetes</taxon>
        <taxon>Peronosporales</taxon>
        <taxon>Peronosporaceae</taxon>
        <taxon>Phytophthora</taxon>
    </lineage>
</organism>
<keyword evidence="1" id="KW-0472">Membrane</keyword>
<proteinExistence type="predicted"/>
<dbReference type="EMBL" id="ANJA01000186">
    <property type="protein sequence ID" value="ETO85284.1"/>
    <property type="molecule type" value="Genomic_DNA"/>
</dbReference>
<reference evidence="2 3" key="1">
    <citation type="submission" date="2013-11" db="EMBL/GenBank/DDBJ databases">
        <title>The Genome Sequence of Phytophthora parasitica P1976.</title>
        <authorList>
            <consortium name="The Broad Institute Genomics Platform"/>
            <person name="Russ C."/>
            <person name="Tyler B."/>
            <person name="Panabieres F."/>
            <person name="Shan W."/>
            <person name="Tripathy S."/>
            <person name="Grunwald N."/>
            <person name="Machado M."/>
            <person name="Johnson C.S."/>
            <person name="Walker B."/>
            <person name="Young S."/>
            <person name="Zeng Q."/>
            <person name="Gargeya S."/>
            <person name="Fitzgerald M."/>
            <person name="Haas B."/>
            <person name="Abouelleil A."/>
            <person name="Allen A.W."/>
            <person name="Alvarado L."/>
            <person name="Arachchi H.M."/>
            <person name="Berlin A.M."/>
            <person name="Chapman S.B."/>
            <person name="Gainer-Dewar J."/>
            <person name="Goldberg J."/>
            <person name="Griggs A."/>
            <person name="Gujja S."/>
            <person name="Hansen M."/>
            <person name="Howarth C."/>
            <person name="Imamovic A."/>
            <person name="Ireland A."/>
            <person name="Larimer J."/>
            <person name="McCowan C."/>
            <person name="Murphy C."/>
            <person name="Pearson M."/>
            <person name="Poon T.W."/>
            <person name="Priest M."/>
            <person name="Roberts A."/>
            <person name="Saif S."/>
            <person name="Shea T."/>
            <person name="Sisk P."/>
            <person name="Sykes S."/>
            <person name="Wortman J."/>
            <person name="Nusbaum C."/>
            <person name="Birren B."/>
        </authorList>
    </citation>
    <scope>NUCLEOTIDE SEQUENCE [LARGE SCALE GENOMIC DNA]</scope>
    <source>
        <strain evidence="2 3">P1976</strain>
    </source>
</reference>
<name>A0A081B2C3_PHYNI</name>
<evidence type="ECO:0000313" key="2">
    <source>
        <dbReference type="EMBL" id="ETO85284.1"/>
    </source>
</evidence>
<dbReference type="AlphaFoldDB" id="A0A081B2C3"/>
<feature type="transmembrane region" description="Helical" evidence="1">
    <location>
        <begin position="25"/>
        <end position="46"/>
    </location>
</feature>
<comment type="caution">
    <text evidence="2">The sequence shown here is derived from an EMBL/GenBank/DDBJ whole genome shotgun (WGS) entry which is preliminary data.</text>
</comment>
<protein>
    <submittedName>
        <fullName evidence="2">Uncharacterized protein</fullName>
    </submittedName>
</protein>
<gene>
    <name evidence="2" type="ORF">F444_01012</name>
</gene>
<evidence type="ECO:0000256" key="1">
    <source>
        <dbReference type="SAM" id="Phobius"/>
    </source>
</evidence>
<dbReference type="Proteomes" id="UP000028582">
    <property type="component" value="Unassembled WGS sequence"/>
</dbReference>
<keyword evidence="1" id="KW-0812">Transmembrane</keyword>
<dbReference type="OrthoDB" id="160470at2759"/>
<accession>A0A081B2C3</accession>
<keyword evidence="1" id="KW-1133">Transmembrane helix</keyword>
<sequence length="604" mass="63662">MGTEAVDASQVKMGMAKSGGCCTKNVLLCSLGFIFVILNLAALWALHFADRPVTKGSLRASTRFSTYQLSATEGSTPSVGDGVSFNTNNVLRAGAGTTAYLNKLTLGTDLSDILYVNLAPMGTSDAYYSTNIMSYVRTKTTGSTSTTDSVITTLSYSLSNKSLETGEAVVLTSRVRGLATLSDTLMAALTVGTDYVVSAFPATLDGAAGSITVNQAKAKEITKGSPTNFIAPLSISSFIVAYYEKYDVTGYWQSARVGTVGSDGTVTLSTAAKTFGVKNDADFITNFGSPLALKGLGAGSGFVIPYYTQLNPWTGTTKTNSDLSGLCVSSGTFSSNAQSAFTSVCNTAYRPSQFPESVALSDNAMAIVFHDEANNNALTVATLSVSSDKSLHFRSSYIFPEVSGDFDLYDLSTTPRPRVLTGNRLVVSFLNPTLNGRLSVRVLSYSPSTLSLKELTPVLPVAPSTFSLYVSDSTDYSLNKAIVHDMLPVGADGFVTAYVGKRNNVLHQNFAVTEAFGNPVGIVQSTSSDKSSITMQGKADVDNLTAGVIHYATTSGAVVAPDSKSTASNSSEYFYTEEDTILVTTDSRVGIAIDEDTLFVSASF</sequence>